<evidence type="ECO:0000256" key="3">
    <source>
        <dbReference type="ARBA" id="ARBA00023139"/>
    </source>
</evidence>
<dbReference type="InterPro" id="IPR039366">
    <property type="entry name" value="Pilotin"/>
</dbReference>
<dbReference type="Pfam" id="PF03724">
    <property type="entry name" value="META"/>
    <property type="match status" value="1"/>
</dbReference>
<dbReference type="PANTHER" id="PTHR35535">
    <property type="entry name" value="HEAT SHOCK PROTEIN HSLJ"/>
    <property type="match status" value="1"/>
</dbReference>
<dbReference type="InterPro" id="IPR038670">
    <property type="entry name" value="HslJ-like_sf"/>
</dbReference>
<keyword evidence="3" id="KW-0564">Palmitate</keyword>
<evidence type="ECO:0000313" key="9">
    <source>
        <dbReference type="Proteomes" id="UP000242447"/>
    </source>
</evidence>
<keyword evidence="4" id="KW-0449">Lipoprotein</keyword>
<evidence type="ECO:0000256" key="5">
    <source>
        <dbReference type="SAM" id="SignalP"/>
    </source>
</evidence>
<keyword evidence="9" id="KW-1185">Reference proteome</keyword>
<organism evidence="8 9">
    <name type="scientific">Ketogulonicigenium robustum</name>
    <dbReference type="NCBI Taxonomy" id="92947"/>
    <lineage>
        <taxon>Bacteria</taxon>
        <taxon>Pseudomonadati</taxon>
        <taxon>Pseudomonadota</taxon>
        <taxon>Alphaproteobacteria</taxon>
        <taxon>Rhodobacterales</taxon>
        <taxon>Roseobacteraceae</taxon>
        <taxon>Ketogulonicigenium</taxon>
    </lineage>
</organism>
<dbReference type="InterPro" id="IPR053147">
    <property type="entry name" value="Hsp_HslJ-like"/>
</dbReference>
<feature type="signal peptide" evidence="5">
    <location>
        <begin position="1"/>
        <end position="21"/>
    </location>
</feature>
<dbReference type="SUPFAM" id="SSF141488">
    <property type="entry name" value="YdhA-like"/>
    <property type="match status" value="1"/>
</dbReference>
<evidence type="ECO:0000259" key="6">
    <source>
        <dbReference type="Pfam" id="PF03724"/>
    </source>
</evidence>
<proteinExistence type="predicted"/>
<sequence length="413" mass="42801">MTRNLALIASLLASVAAPALAEGTRNLSGELTYLQRIALPEGAALKAEVHGPHDVILAEAEIPTNGAQVPLPFTLEIAQDVAARLTLAIAFEGQPRWKAPQIDIAAGTDDVALGAIVATPYVAAGFESQFNCEGKIVGAGFVNDSVVLTLPDGSQRVLPQVIAASGAKFADPDNPDQTFFWNKGENATMRIDGILTECAGVAEAQAAPWHAGGTAHDGAGEWGIDVSDDNYTLTRTGEDDVVGVLPAPQWRDGAVVWDVADPGMTLRTTQAICTGADGMPHPETVSLTLGDGPALQGCGGDPAVLLQGADWKVVDLLGKGVPSDGDGVIRFAPDGSVSGKSFCNNFIGSYEIGAEGLSMGHLASTLMICGAGADYREPEFLQTLRTAKTFTIADDGALELRGSDGAVMLRAVR</sequence>
<evidence type="ECO:0000256" key="2">
    <source>
        <dbReference type="ARBA" id="ARBA00023136"/>
    </source>
</evidence>
<evidence type="ECO:0000259" key="7">
    <source>
        <dbReference type="Pfam" id="PF09864"/>
    </source>
</evidence>
<evidence type="ECO:0000256" key="1">
    <source>
        <dbReference type="ARBA" id="ARBA00022729"/>
    </source>
</evidence>
<dbReference type="InterPro" id="IPR036328">
    <property type="entry name" value="MliC_sf"/>
</dbReference>
<keyword evidence="1 5" id="KW-0732">Signal</keyword>
<dbReference type="Gene3D" id="2.40.128.270">
    <property type="match status" value="1"/>
</dbReference>
<dbReference type="InterPro" id="IPR018660">
    <property type="entry name" value="MliC"/>
</dbReference>
<evidence type="ECO:0000256" key="4">
    <source>
        <dbReference type="ARBA" id="ARBA00023288"/>
    </source>
</evidence>
<feature type="domain" description="C-type lysozyme inhibitor" evidence="7">
    <location>
        <begin position="130"/>
        <end position="191"/>
    </location>
</feature>
<dbReference type="RefSeq" id="WP_085786549.1">
    <property type="nucleotide sequence ID" value="NZ_CP019937.1"/>
</dbReference>
<dbReference type="KEGG" id="kro:BVG79_01765"/>
<dbReference type="Pfam" id="PF09619">
    <property type="entry name" value="YscW"/>
    <property type="match status" value="1"/>
</dbReference>
<dbReference type="EMBL" id="CP019937">
    <property type="protein sequence ID" value="ARO15109.1"/>
    <property type="molecule type" value="Genomic_DNA"/>
</dbReference>
<reference evidence="8 9" key="1">
    <citation type="submission" date="2017-02" db="EMBL/GenBank/DDBJ databases">
        <title>Ketogulonicigenium robustum SPU B003 Genome sequencing and assembly.</title>
        <authorList>
            <person name="Li Y."/>
            <person name="Liu L."/>
            <person name="Wang C."/>
            <person name="Zhang M."/>
            <person name="Zhang T."/>
            <person name="Zhang Y."/>
        </authorList>
    </citation>
    <scope>NUCLEOTIDE SEQUENCE [LARGE SCALE GENOMIC DNA]</scope>
    <source>
        <strain evidence="8 9">SPU_B003</strain>
    </source>
</reference>
<dbReference type="OrthoDB" id="9809132at2"/>
<dbReference type="Pfam" id="PF09864">
    <property type="entry name" value="MliC"/>
    <property type="match status" value="1"/>
</dbReference>
<feature type="chain" id="PRO_5012574468" evidence="5">
    <location>
        <begin position="22"/>
        <end position="413"/>
    </location>
</feature>
<dbReference type="PANTHER" id="PTHR35535:SF1">
    <property type="entry name" value="HEAT SHOCK PROTEIN HSLJ"/>
    <property type="match status" value="1"/>
</dbReference>
<dbReference type="Gene3D" id="2.40.128.200">
    <property type="match status" value="1"/>
</dbReference>
<gene>
    <name evidence="8" type="ORF">BVG79_01765</name>
</gene>
<dbReference type="InterPro" id="IPR005184">
    <property type="entry name" value="DUF306_Meta_HslJ"/>
</dbReference>
<protein>
    <submittedName>
        <fullName evidence="8">Putative secreted protein containing HslJ-like protein</fullName>
    </submittedName>
</protein>
<dbReference type="STRING" id="92947.BVG79_01765"/>
<keyword evidence="2" id="KW-0472">Membrane</keyword>
<evidence type="ECO:0000313" key="8">
    <source>
        <dbReference type="EMBL" id="ARO15109.1"/>
    </source>
</evidence>
<dbReference type="AlphaFoldDB" id="A0A1W6P0Y2"/>
<name>A0A1W6P0Y2_9RHOB</name>
<dbReference type="Proteomes" id="UP000242447">
    <property type="component" value="Chromosome"/>
</dbReference>
<accession>A0A1W6P0Y2</accession>
<feature type="domain" description="DUF306" evidence="6">
    <location>
        <begin position="306"/>
        <end position="410"/>
    </location>
</feature>